<dbReference type="AlphaFoldDB" id="A0A7I7MHT6"/>
<dbReference type="KEGG" id="mpsc:MPSYJ_48510"/>
<evidence type="ECO:0000313" key="3">
    <source>
        <dbReference type="Proteomes" id="UP000466514"/>
    </source>
</evidence>
<keyword evidence="3" id="KW-1185">Reference proteome</keyword>
<protein>
    <submittedName>
        <fullName evidence="2">Uncharacterized protein</fullName>
    </submittedName>
</protein>
<gene>
    <name evidence="2" type="ORF">MPSYJ_48510</name>
</gene>
<accession>A0A7I7MHT6</accession>
<feature type="region of interest" description="Disordered" evidence="1">
    <location>
        <begin position="101"/>
        <end position="136"/>
    </location>
</feature>
<dbReference type="Proteomes" id="UP000466514">
    <property type="component" value="Chromosome"/>
</dbReference>
<evidence type="ECO:0000313" key="2">
    <source>
        <dbReference type="EMBL" id="BBX71390.1"/>
    </source>
</evidence>
<organism evidence="2 3">
    <name type="scientific">Mycolicibacterium psychrotolerans</name>
    <dbReference type="NCBI Taxonomy" id="216929"/>
    <lineage>
        <taxon>Bacteria</taxon>
        <taxon>Bacillati</taxon>
        <taxon>Actinomycetota</taxon>
        <taxon>Actinomycetes</taxon>
        <taxon>Mycobacteriales</taxon>
        <taxon>Mycobacteriaceae</taxon>
        <taxon>Mycolicibacterium</taxon>
    </lineage>
</organism>
<sequence length="136" mass="15769">MLLVDRDGDDHDDERHQQRTVKRFGKQEVDPACSEEQQQHRLTYDIPSFANDAATHRGRQLIRPVRGQSASRLLLRQSEIGRLYLYRHCRSPHEPIVTTIDYLPRDRPSPSRPCAPPTEQEPKVMVTGDGRTYPVR</sequence>
<dbReference type="EMBL" id="AP022574">
    <property type="protein sequence ID" value="BBX71390.1"/>
    <property type="molecule type" value="Genomic_DNA"/>
</dbReference>
<evidence type="ECO:0000256" key="1">
    <source>
        <dbReference type="SAM" id="MobiDB-lite"/>
    </source>
</evidence>
<reference evidence="2 3" key="1">
    <citation type="journal article" date="2019" name="Emerg. Microbes Infect.">
        <title>Comprehensive subspecies identification of 175 nontuberculous mycobacteria species based on 7547 genomic profiles.</title>
        <authorList>
            <person name="Matsumoto Y."/>
            <person name="Kinjo T."/>
            <person name="Motooka D."/>
            <person name="Nabeya D."/>
            <person name="Jung N."/>
            <person name="Uechi K."/>
            <person name="Horii T."/>
            <person name="Iida T."/>
            <person name="Fujita J."/>
            <person name="Nakamura S."/>
        </authorList>
    </citation>
    <scope>NUCLEOTIDE SEQUENCE [LARGE SCALE GENOMIC DNA]</scope>
    <source>
        <strain evidence="2 3">JCM 13323</strain>
    </source>
</reference>
<proteinExistence type="predicted"/>
<name>A0A7I7MHT6_9MYCO</name>